<keyword evidence="3" id="KW-1185">Reference proteome</keyword>
<organism evidence="2 3">
    <name type="scientific">Petrolisthes manimaculis</name>
    <dbReference type="NCBI Taxonomy" id="1843537"/>
    <lineage>
        <taxon>Eukaryota</taxon>
        <taxon>Metazoa</taxon>
        <taxon>Ecdysozoa</taxon>
        <taxon>Arthropoda</taxon>
        <taxon>Crustacea</taxon>
        <taxon>Multicrustacea</taxon>
        <taxon>Malacostraca</taxon>
        <taxon>Eumalacostraca</taxon>
        <taxon>Eucarida</taxon>
        <taxon>Decapoda</taxon>
        <taxon>Pleocyemata</taxon>
        <taxon>Anomura</taxon>
        <taxon>Galatheoidea</taxon>
        <taxon>Porcellanidae</taxon>
        <taxon>Petrolisthes</taxon>
    </lineage>
</organism>
<feature type="region of interest" description="Disordered" evidence="1">
    <location>
        <begin position="32"/>
        <end position="51"/>
    </location>
</feature>
<feature type="compositionally biased region" description="Pro residues" evidence="1">
    <location>
        <begin position="76"/>
        <end position="92"/>
    </location>
</feature>
<feature type="compositionally biased region" description="Low complexity" evidence="1">
    <location>
        <begin position="177"/>
        <end position="191"/>
    </location>
</feature>
<feature type="compositionally biased region" description="Pro residues" evidence="1">
    <location>
        <begin position="120"/>
        <end position="143"/>
    </location>
</feature>
<feature type="compositionally biased region" description="Low complexity" evidence="1">
    <location>
        <begin position="146"/>
        <end position="164"/>
    </location>
</feature>
<feature type="region of interest" description="Disordered" evidence="1">
    <location>
        <begin position="1"/>
        <end position="24"/>
    </location>
</feature>
<gene>
    <name evidence="2" type="ORF">Pmani_012084</name>
</gene>
<feature type="region of interest" description="Disordered" evidence="1">
    <location>
        <begin position="62"/>
        <end position="203"/>
    </location>
</feature>
<dbReference type="Proteomes" id="UP001292094">
    <property type="component" value="Unassembled WGS sequence"/>
</dbReference>
<evidence type="ECO:0000313" key="2">
    <source>
        <dbReference type="EMBL" id="KAK4316781.1"/>
    </source>
</evidence>
<sequence length="203" mass="22213">MRRPLHAPTRKQTPNPEYSHPALDSAQELFLRRDGHRPPLQPLYSGPHKVLQRKEATVTIDIAERPYTTSWERVKPAPPAVPSSPDAQPHPTPFLDHTSQLAPPTLPAPTNSYLNIHLPPQQPPTIHPQHPQPPPPTPPPPRPHSPRTQATPPTHNPTSPTHGTQQVGIDGGPGNSPETPRLTPRRLNTPPDAAHPGRTLPSP</sequence>
<proteinExistence type="predicted"/>
<comment type="caution">
    <text evidence="2">The sequence shown here is derived from an EMBL/GenBank/DDBJ whole genome shotgun (WGS) entry which is preliminary data.</text>
</comment>
<dbReference type="EMBL" id="JAWZYT010000985">
    <property type="protein sequence ID" value="KAK4316781.1"/>
    <property type="molecule type" value="Genomic_DNA"/>
</dbReference>
<reference evidence="2" key="1">
    <citation type="submission" date="2023-11" db="EMBL/GenBank/DDBJ databases">
        <title>Genome assemblies of two species of porcelain crab, Petrolisthes cinctipes and Petrolisthes manimaculis (Anomura: Porcellanidae).</title>
        <authorList>
            <person name="Angst P."/>
        </authorList>
    </citation>
    <scope>NUCLEOTIDE SEQUENCE</scope>
    <source>
        <strain evidence="2">PB745_02</strain>
        <tissue evidence="2">Gill</tissue>
    </source>
</reference>
<feature type="compositionally biased region" description="Polar residues" evidence="1">
    <location>
        <begin position="97"/>
        <end position="114"/>
    </location>
</feature>
<evidence type="ECO:0000313" key="3">
    <source>
        <dbReference type="Proteomes" id="UP001292094"/>
    </source>
</evidence>
<evidence type="ECO:0000256" key="1">
    <source>
        <dbReference type="SAM" id="MobiDB-lite"/>
    </source>
</evidence>
<accession>A0AAE1PZB3</accession>
<protein>
    <submittedName>
        <fullName evidence="2">Uncharacterized protein</fullName>
    </submittedName>
</protein>
<name>A0AAE1PZB3_9EUCA</name>
<dbReference type="AlphaFoldDB" id="A0AAE1PZB3"/>